<keyword evidence="3" id="KW-0489">Methyltransferase</keyword>
<sequence length="254" mass="28453">MKSASTPASWQQLLRGSHLAEQLQHRLDDWAPSLFGFNVLKVDALSAALSLQGSRLLHSVYLSQNEASDKTALSADLIGDATAMPFAPGSLDACLLAHVLDFSEHPHAILREVEIGLRDDGWLIISGFNPYSSAGLASLLPTVKCRLPRWQNMVAPGRLEDWLKLLGFEVIKRDYCGLTQMFDFSRGGQWCRRVYPHYCPSLSAAYIIMARKRRYPLTPIRQYQPTKQVLQPGMARQQQQQLKTSAELKTSAKE</sequence>
<comment type="caution">
    <text evidence="3">The sequence shown here is derived from an EMBL/GenBank/DDBJ whole genome shotgun (WGS) entry which is preliminary data.</text>
</comment>
<dbReference type="EC" id="2.1.1.-" evidence="3"/>
<proteinExistence type="predicted"/>
<dbReference type="Pfam" id="PF08241">
    <property type="entry name" value="Methyltransf_11"/>
    <property type="match status" value="1"/>
</dbReference>
<reference evidence="4" key="1">
    <citation type="journal article" date="2019" name="Int. J. Syst. Evol. Microbiol.">
        <title>The Global Catalogue of Microorganisms (GCM) 10K type strain sequencing project: providing services to taxonomists for standard genome sequencing and annotation.</title>
        <authorList>
            <consortium name="The Broad Institute Genomics Platform"/>
            <consortium name="The Broad Institute Genome Sequencing Center for Infectious Disease"/>
            <person name="Wu L."/>
            <person name="Ma J."/>
        </authorList>
    </citation>
    <scope>NUCLEOTIDE SEQUENCE [LARGE SCALE GENOMIC DNA]</scope>
    <source>
        <strain evidence="4">CCUG 60525</strain>
    </source>
</reference>
<organism evidence="3 4">
    <name type="scientific">Oceanisphaera ostreae</name>
    <dbReference type="NCBI Taxonomy" id="914151"/>
    <lineage>
        <taxon>Bacteria</taxon>
        <taxon>Pseudomonadati</taxon>
        <taxon>Pseudomonadota</taxon>
        <taxon>Gammaproteobacteria</taxon>
        <taxon>Aeromonadales</taxon>
        <taxon>Aeromonadaceae</taxon>
        <taxon>Oceanisphaera</taxon>
    </lineage>
</organism>
<dbReference type="Proteomes" id="UP001597048">
    <property type="component" value="Unassembled WGS sequence"/>
</dbReference>
<evidence type="ECO:0000313" key="4">
    <source>
        <dbReference type="Proteomes" id="UP001597048"/>
    </source>
</evidence>
<evidence type="ECO:0000256" key="1">
    <source>
        <dbReference type="SAM" id="MobiDB-lite"/>
    </source>
</evidence>
<dbReference type="Gene3D" id="3.40.50.150">
    <property type="entry name" value="Vaccinia Virus protein VP39"/>
    <property type="match status" value="1"/>
</dbReference>
<name>A0ABW3KDQ6_9GAMM</name>
<dbReference type="SUPFAM" id="SSF53335">
    <property type="entry name" value="S-adenosyl-L-methionine-dependent methyltransferases"/>
    <property type="match status" value="1"/>
</dbReference>
<keyword evidence="4" id="KW-1185">Reference proteome</keyword>
<protein>
    <submittedName>
        <fullName evidence="3">Class I SAM-dependent methyltransferase</fullName>
        <ecNumber evidence="3">2.1.1.-</ecNumber>
    </submittedName>
</protein>
<feature type="region of interest" description="Disordered" evidence="1">
    <location>
        <begin position="235"/>
        <end position="254"/>
    </location>
</feature>
<gene>
    <name evidence="3" type="ORF">ACFQ1C_03195</name>
</gene>
<feature type="domain" description="Methyltransferase type 11" evidence="2">
    <location>
        <begin position="77"/>
        <end position="125"/>
    </location>
</feature>
<dbReference type="GO" id="GO:0008168">
    <property type="term" value="F:methyltransferase activity"/>
    <property type="evidence" value="ECO:0007669"/>
    <property type="project" value="UniProtKB-KW"/>
</dbReference>
<keyword evidence="3" id="KW-0808">Transferase</keyword>
<dbReference type="GO" id="GO:0032259">
    <property type="term" value="P:methylation"/>
    <property type="evidence" value="ECO:0007669"/>
    <property type="project" value="UniProtKB-KW"/>
</dbReference>
<dbReference type="RefSeq" id="WP_379557088.1">
    <property type="nucleotide sequence ID" value="NZ_JBHTJS010000007.1"/>
</dbReference>
<accession>A0ABW3KDQ6</accession>
<evidence type="ECO:0000313" key="3">
    <source>
        <dbReference type="EMBL" id="MFD1007164.1"/>
    </source>
</evidence>
<dbReference type="EMBL" id="JBHTJS010000007">
    <property type="protein sequence ID" value="MFD1007164.1"/>
    <property type="molecule type" value="Genomic_DNA"/>
</dbReference>
<dbReference type="InterPro" id="IPR029063">
    <property type="entry name" value="SAM-dependent_MTases_sf"/>
</dbReference>
<feature type="compositionally biased region" description="Polar residues" evidence="1">
    <location>
        <begin position="236"/>
        <end position="248"/>
    </location>
</feature>
<dbReference type="InterPro" id="IPR013216">
    <property type="entry name" value="Methyltransf_11"/>
</dbReference>
<evidence type="ECO:0000259" key="2">
    <source>
        <dbReference type="Pfam" id="PF08241"/>
    </source>
</evidence>